<keyword evidence="8" id="KW-0969">Cilium</keyword>
<dbReference type="GO" id="GO:0005886">
    <property type="term" value="C:plasma membrane"/>
    <property type="evidence" value="ECO:0007669"/>
    <property type="project" value="UniProtKB-SubCell"/>
</dbReference>
<accession>A0A1I6GLJ3</accession>
<dbReference type="PANTHER" id="PTHR35402">
    <property type="entry name" value="INTEGRAL MEMBRANE PROTEIN-RELATED"/>
    <property type="match status" value="1"/>
</dbReference>
<organism evidence="8 9">
    <name type="scientific">Halogeometricum rufum</name>
    <dbReference type="NCBI Taxonomy" id="553469"/>
    <lineage>
        <taxon>Archaea</taxon>
        <taxon>Methanobacteriati</taxon>
        <taxon>Methanobacteriota</taxon>
        <taxon>Stenosarchaea group</taxon>
        <taxon>Halobacteria</taxon>
        <taxon>Halobacteriales</taxon>
        <taxon>Haloferacaceae</taxon>
        <taxon>Halogeometricum</taxon>
    </lineage>
</organism>
<evidence type="ECO:0000259" key="7">
    <source>
        <dbReference type="Pfam" id="PF00482"/>
    </source>
</evidence>
<keyword evidence="4 6" id="KW-1133">Transmembrane helix</keyword>
<feature type="transmembrane region" description="Helical" evidence="6">
    <location>
        <begin position="318"/>
        <end position="338"/>
    </location>
</feature>
<dbReference type="InterPro" id="IPR042094">
    <property type="entry name" value="T2SS_GspF_sf"/>
</dbReference>
<dbReference type="EMBL" id="FOYT01000001">
    <property type="protein sequence ID" value="SFR43085.1"/>
    <property type="molecule type" value="Genomic_DNA"/>
</dbReference>
<feature type="transmembrane region" description="Helical" evidence="6">
    <location>
        <begin position="610"/>
        <end position="636"/>
    </location>
</feature>
<proteinExistence type="predicted"/>
<evidence type="ECO:0000256" key="5">
    <source>
        <dbReference type="ARBA" id="ARBA00023136"/>
    </source>
</evidence>
<evidence type="ECO:0000256" key="4">
    <source>
        <dbReference type="ARBA" id="ARBA00022989"/>
    </source>
</evidence>
<feature type="transmembrane region" description="Helical" evidence="6">
    <location>
        <begin position="289"/>
        <end position="312"/>
    </location>
</feature>
<dbReference type="InterPro" id="IPR018076">
    <property type="entry name" value="T2SS_GspF_dom"/>
</dbReference>
<evidence type="ECO:0000256" key="3">
    <source>
        <dbReference type="ARBA" id="ARBA00022692"/>
    </source>
</evidence>
<keyword evidence="8" id="KW-0282">Flagellum</keyword>
<evidence type="ECO:0000313" key="8">
    <source>
        <dbReference type="EMBL" id="SFR43085.1"/>
    </source>
</evidence>
<keyword evidence="3 6" id="KW-0812">Transmembrane</keyword>
<protein>
    <submittedName>
        <fullName evidence="8">Flagellar protein FlaJ</fullName>
    </submittedName>
</protein>
<dbReference type="RefSeq" id="WP_089805773.1">
    <property type="nucleotide sequence ID" value="NZ_FOYT01000001.1"/>
</dbReference>
<dbReference type="PANTHER" id="PTHR35402:SF1">
    <property type="entry name" value="TYPE II SECRETION SYSTEM PROTEIN GSPF DOMAIN-CONTAINING PROTEIN"/>
    <property type="match status" value="1"/>
</dbReference>
<dbReference type="OrthoDB" id="12374at2157"/>
<dbReference type="Proteomes" id="UP000198531">
    <property type="component" value="Unassembled WGS sequence"/>
</dbReference>
<feature type="domain" description="Type II secretion system protein GspF" evidence="7">
    <location>
        <begin position="179"/>
        <end position="303"/>
    </location>
</feature>
<sequence length="720" mass="77098">MVVGFLPLGLALALCLPVVLSPVSRHADLLVTRVSLPLFGRYVTTGSRRRRQESSLRSAFVGVSHRVYASKTLLMAAVFGVAGSVFGVYLAAVVVQTFAISAAALRELLPGPLGFVANVAAMPALTVFELFGLLLVSGATVGAASAVGTYLVRWKYLDQRARARRIQIDATLPQTIAFVYALSRSGMPFQKVLATLTENQHVYGEAAREFGVAVRDVRGFGTDLPTALQRMGERTPSQRLDDFTENLTSVLASGQSLSTFLREQYDRFQTESEAQQRQYLELLATFAEVYVTVLVAGPLFFITILVVVGLVIQDTLPLLRLVTYVAIPLASVGFVVYVDSVTESLRGPGRSGSAADATDASAADDAATTAADLDADAGAVSADGGVVADDPWRANRERLTVYDRVSSATRVLARPGRSMLENPLYTLGVTVPLGLVWLVATLDGGAAVEALRAALLPGVEGDWTEFAAVVDGTVVELTLLVAFGVTVAYEVRKRRLKAIQREMPDFLDRMASVNEAGVTVVQSLERLARSDLGPISEELRRTWRDVQWGASLREALHGFERRAQAPMVSRAVTLVTNAVAASGDISPVLRIAANEAQDSRRLVRERRQEMLTYLVVIYISFVVFLGIVVALTLAFIPAVEAASQSSAIGSGEVRGVSTGVFSGLSTVDTAAYELLFFHTASIQAVCSGLVAGQLGEGRVFDGLKHVVVLLAASYALFAFL</sequence>
<evidence type="ECO:0000256" key="1">
    <source>
        <dbReference type="ARBA" id="ARBA00004651"/>
    </source>
</evidence>
<comment type="subcellular location">
    <subcellularLocation>
        <location evidence="1">Cell membrane</location>
        <topology evidence="1">Multi-pass membrane protein</topology>
    </subcellularLocation>
</comment>
<dbReference type="STRING" id="553469.SAMN04487947_1348"/>
<feature type="transmembrane region" description="Helical" evidence="6">
    <location>
        <begin position="107"/>
        <end position="125"/>
    </location>
</feature>
<dbReference type="AlphaFoldDB" id="A0A1I6GLJ3"/>
<dbReference type="InterPro" id="IPR056569">
    <property type="entry name" value="ArlJ-like"/>
</dbReference>
<evidence type="ECO:0000256" key="6">
    <source>
        <dbReference type="SAM" id="Phobius"/>
    </source>
</evidence>
<gene>
    <name evidence="8" type="ORF">SAMN04487947_1348</name>
</gene>
<feature type="transmembrane region" description="Helical" evidence="6">
    <location>
        <begin position="424"/>
        <end position="446"/>
    </location>
</feature>
<keyword evidence="5 6" id="KW-0472">Membrane</keyword>
<dbReference type="Gene3D" id="1.20.81.30">
    <property type="entry name" value="Type II secretion system (T2SS), domain F"/>
    <property type="match status" value="1"/>
</dbReference>
<feature type="transmembrane region" description="Helical" evidence="6">
    <location>
        <begin position="466"/>
        <end position="491"/>
    </location>
</feature>
<feature type="transmembrane region" description="Helical" evidence="6">
    <location>
        <begin position="73"/>
        <end position="95"/>
    </location>
</feature>
<keyword evidence="8" id="KW-0966">Cell projection</keyword>
<keyword evidence="9" id="KW-1185">Reference proteome</keyword>
<evidence type="ECO:0000256" key="2">
    <source>
        <dbReference type="ARBA" id="ARBA00022475"/>
    </source>
</evidence>
<feature type="transmembrane region" description="Helical" evidence="6">
    <location>
        <begin position="131"/>
        <end position="152"/>
    </location>
</feature>
<keyword evidence="2" id="KW-1003">Cell membrane</keyword>
<name>A0A1I6GLJ3_9EURY</name>
<evidence type="ECO:0000313" key="9">
    <source>
        <dbReference type="Proteomes" id="UP000198531"/>
    </source>
</evidence>
<feature type="domain" description="Type II secretion system protein GspF" evidence="7">
    <location>
        <begin position="506"/>
        <end position="631"/>
    </location>
</feature>
<dbReference type="Pfam" id="PF00482">
    <property type="entry name" value="T2SSF"/>
    <property type="match status" value="2"/>
</dbReference>
<reference evidence="9" key="1">
    <citation type="submission" date="2016-10" db="EMBL/GenBank/DDBJ databases">
        <authorList>
            <person name="Varghese N."/>
            <person name="Submissions S."/>
        </authorList>
    </citation>
    <scope>NUCLEOTIDE SEQUENCE [LARGE SCALE GENOMIC DNA]</scope>
    <source>
        <strain evidence="9">CGMCC 1.7736</strain>
    </source>
</reference>